<dbReference type="AlphaFoldDB" id="A0A926UT98"/>
<evidence type="ECO:0000256" key="1">
    <source>
        <dbReference type="SAM" id="Phobius"/>
    </source>
</evidence>
<accession>A0A926UT98</accession>
<keyword evidence="1" id="KW-1133">Transmembrane helix</keyword>
<dbReference type="Proteomes" id="UP000631421">
    <property type="component" value="Unassembled WGS sequence"/>
</dbReference>
<dbReference type="RefSeq" id="WP_190351228.1">
    <property type="nucleotide sequence ID" value="NZ_JACJPY010000035.1"/>
</dbReference>
<proteinExistence type="predicted"/>
<sequence>MLASNPSRRRYMDSKLDNDTFVQEIAKSVCRTNSIRSSSSYSRDSIESCALEVARDRSTIERFANQNYKRADALGGLFSIHELSLRQTEAITTEITDIGVLGLFINLGFIYLLGIFMVFAFIAVLIVISFRPKAWHSTEEDNIK</sequence>
<name>A0A926UT98_9CYAN</name>
<keyword evidence="3" id="KW-1185">Reference proteome</keyword>
<comment type="caution">
    <text evidence="2">The sequence shown here is derived from an EMBL/GenBank/DDBJ whole genome shotgun (WGS) entry which is preliminary data.</text>
</comment>
<keyword evidence="1" id="KW-0812">Transmembrane</keyword>
<keyword evidence="1" id="KW-0472">Membrane</keyword>
<protein>
    <submittedName>
        <fullName evidence="2">DUF4359 domain-containing protein</fullName>
    </submittedName>
</protein>
<dbReference type="EMBL" id="JACJPY010000035">
    <property type="protein sequence ID" value="MBD2150864.1"/>
    <property type="molecule type" value="Genomic_DNA"/>
</dbReference>
<reference evidence="2" key="1">
    <citation type="journal article" date="2015" name="ISME J.">
        <title>Draft Genome Sequence of Streptomyces incarnatus NRRL8089, which Produces the Nucleoside Antibiotic Sinefungin.</title>
        <authorList>
            <person name="Oshima K."/>
            <person name="Hattori M."/>
            <person name="Shimizu H."/>
            <person name="Fukuda K."/>
            <person name="Nemoto M."/>
            <person name="Inagaki K."/>
            <person name="Tamura T."/>
        </authorList>
    </citation>
    <scope>NUCLEOTIDE SEQUENCE</scope>
    <source>
        <strain evidence="2">FACHB-1277</strain>
    </source>
</reference>
<evidence type="ECO:0000313" key="3">
    <source>
        <dbReference type="Proteomes" id="UP000631421"/>
    </source>
</evidence>
<reference evidence="2" key="2">
    <citation type="submission" date="2020-08" db="EMBL/GenBank/DDBJ databases">
        <authorList>
            <person name="Chen M."/>
            <person name="Teng W."/>
            <person name="Zhao L."/>
            <person name="Hu C."/>
            <person name="Zhou Y."/>
            <person name="Han B."/>
            <person name="Song L."/>
            <person name="Shu W."/>
        </authorList>
    </citation>
    <scope>NUCLEOTIDE SEQUENCE</scope>
    <source>
        <strain evidence="2">FACHB-1277</strain>
    </source>
</reference>
<feature type="transmembrane region" description="Helical" evidence="1">
    <location>
        <begin position="109"/>
        <end position="130"/>
    </location>
</feature>
<organism evidence="2 3">
    <name type="scientific">Pseudanabaena cinerea FACHB-1277</name>
    <dbReference type="NCBI Taxonomy" id="2949581"/>
    <lineage>
        <taxon>Bacteria</taxon>
        <taxon>Bacillati</taxon>
        <taxon>Cyanobacteriota</taxon>
        <taxon>Cyanophyceae</taxon>
        <taxon>Pseudanabaenales</taxon>
        <taxon>Pseudanabaenaceae</taxon>
        <taxon>Pseudanabaena</taxon>
        <taxon>Pseudanabaena cinerea</taxon>
    </lineage>
</organism>
<evidence type="ECO:0000313" key="2">
    <source>
        <dbReference type="EMBL" id="MBD2150864.1"/>
    </source>
</evidence>
<gene>
    <name evidence="2" type="ORF">H6F44_12140</name>
</gene>